<accession>A0A1E3P0M3</accession>
<evidence type="ECO:0000313" key="2">
    <source>
        <dbReference type="EMBL" id="ODQ58754.1"/>
    </source>
</evidence>
<evidence type="ECO:0008006" key="4">
    <source>
        <dbReference type="Google" id="ProtNLM"/>
    </source>
</evidence>
<sequence length="214" mass="24317">MSEAKQPTVEQLTQQVNELSLLVKKQSQLLTKTGEQVLHLQVKSQREGVEDFDPKSLSGKASQRRKAPNFDTTDFATNEDIVQLVGELQGQLEVIEERSIRRLVNSQKKSGDVLAPQLNNDGEEPPLELYPKDIEAFTKINDETLVQLARFYEVLPPTEEERAKFEDFVEGKSDNLEAEVKIDASRYSKDDLNEAFDKLARTLGLNVRRTVEAW</sequence>
<feature type="region of interest" description="Disordered" evidence="1">
    <location>
        <begin position="42"/>
        <end position="71"/>
    </location>
</feature>
<gene>
    <name evidence="2" type="ORF">WICANDRAFT_79301</name>
</gene>
<dbReference type="OrthoDB" id="4076200at2759"/>
<dbReference type="STRING" id="683960.A0A1E3P0M3"/>
<protein>
    <recommendedName>
        <fullName evidence="4">Mrp8p</fullName>
    </recommendedName>
</protein>
<evidence type="ECO:0000313" key="3">
    <source>
        <dbReference type="Proteomes" id="UP000094112"/>
    </source>
</evidence>
<dbReference type="Pfam" id="PF07957">
    <property type="entry name" value="DUF3294"/>
    <property type="match status" value="1"/>
</dbReference>
<dbReference type="GeneID" id="30202116"/>
<dbReference type="RefSeq" id="XP_019037961.1">
    <property type="nucleotide sequence ID" value="XM_019184870.1"/>
</dbReference>
<keyword evidence="3" id="KW-1185">Reference proteome</keyword>
<dbReference type="EMBL" id="KV454211">
    <property type="protein sequence ID" value="ODQ58754.1"/>
    <property type="molecule type" value="Genomic_DNA"/>
</dbReference>
<dbReference type="AlphaFoldDB" id="A0A1E3P0M3"/>
<name>A0A1E3P0M3_WICAA</name>
<feature type="compositionally biased region" description="Basic and acidic residues" evidence="1">
    <location>
        <begin position="44"/>
        <end position="54"/>
    </location>
</feature>
<proteinExistence type="predicted"/>
<dbReference type="InterPro" id="IPR012917">
    <property type="entry name" value="DUF3294"/>
</dbReference>
<reference evidence="2 3" key="1">
    <citation type="journal article" date="2016" name="Proc. Natl. Acad. Sci. U.S.A.">
        <title>Comparative genomics of biotechnologically important yeasts.</title>
        <authorList>
            <person name="Riley R."/>
            <person name="Haridas S."/>
            <person name="Wolfe K.H."/>
            <person name="Lopes M.R."/>
            <person name="Hittinger C.T."/>
            <person name="Goeker M."/>
            <person name="Salamov A.A."/>
            <person name="Wisecaver J.H."/>
            <person name="Long T.M."/>
            <person name="Calvey C.H."/>
            <person name="Aerts A.L."/>
            <person name="Barry K.W."/>
            <person name="Choi C."/>
            <person name="Clum A."/>
            <person name="Coughlan A.Y."/>
            <person name="Deshpande S."/>
            <person name="Douglass A.P."/>
            <person name="Hanson S.J."/>
            <person name="Klenk H.-P."/>
            <person name="LaButti K.M."/>
            <person name="Lapidus A."/>
            <person name="Lindquist E.A."/>
            <person name="Lipzen A.M."/>
            <person name="Meier-Kolthoff J.P."/>
            <person name="Ohm R.A."/>
            <person name="Otillar R.P."/>
            <person name="Pangilinan J.L."/>
            <person name="Peng Y."/>
            <person name="Rokas A."/>
            <person name="Rosa C.A."/>
            <person name="Scheuner C."/>
            <person name="Sibirny A.A."/>
            <person name="Slot J.C."/>
            <person name="Stielow J.B."/>
            <person name="Sun H."/>
            <person name="Kurtzman C.P."/>
            <person name="Blackwell M."/>
            <person name="Grigoriev I.V."/>
            <person name="Jeffries T.W."/>
        </authorList>
    </citation>
    <scope>NUCLEOTIDE SEQUENCE [LARGE SCALE GENOMIC DNA]</scope>
    <source>
        <strain evidence="3">ATCC 58044 / CBS 1984 / NCYC 433 / NRRL Y-366-8</strain>
    </source>
</reference>
<dbReference type="Proteomes" id="UP000094112">
    <property type="component" value="Unassembled WGS sequence"/>
</dbReference>
<organism evidence="2 3">
    <name type="scientific">Wickerhamomyces anomalus (strain ATCC 58044 / CBS 1984 / NCYC 433 / NRRL Y-366-8)</name>
    <name type="common">Yeast</name>
    <name type="synonym">Hansenula anomala</name>
    <dbReference type="NCBI Taxonomy" id="683960"/>
    <lineage>
        <taxon>Eukaryota</taxon>
        <taxon>Fungi</taxon>
        <taxon>Dikarya</taxon>
        <taxon>Ascomycota</taxon>
        <taxon>Saccharomycotina</taxon>
        <taxon>Saccharomycetes</taxon>
        <taxon>Phaffomycetales</taxon>
        <taxon>Wickerhamomycetaceae</taxon>
        <taxon>Wickerhamomyces</taxon>
    </lineage>
</organism>
<evidence type="ECO:0000256" key="1">
    <source>
        <dbReference type="SAM" id="MobiDB-lite"/>
    </source>
</evidence>